<dbReference type="AlphaFoldDB" id="A0A2P2N5B5"/>
<dbReference type="EMBL" id="GGEC01057131">
    <property type="protein sequence ID" value="MBX37615.1"/>
    <property type="molecule type" value="Transcribed_RNA"/>
</dbReference>
<evidence type="ECO:0000313" key="1">
    <source>
        <dbReference type="EMBL" id="MBX37615.1"/>
    </source>
</evidence>
<accession>A0A2P2N5B5</accession>
<protein>
    <submittedName>
        <fullName evidence="1">Uncharacterized protein</fullName>
    </submittedName>
</protein>
<name>A0A2P2N5B5_RHIMU</name>
<sequence length="56" mass="6455">MSLDAEPRVLHYKLKITYLSHKNSCLCKKIGKIVYICLFPNSTFRKICALGLTFSF</sequence>
<reference evidence="1" key="1">
    <citation type="submission" date="2018-02" db="EMBL/GenBank/DDBJ databases">
        <title>Rhizophora mucronata_Transcriptome.</title>
        <authorList>
            <person name="Meera S.P."/>
            <person name="Sreeshan A."/>
            <person name="Augustine A."/>
        </authorList>
    </citation>
    <scope>NUCLEOTIDE SEQUENCE</scope>
    <source>
        <tissue evidence="1">Leaf</tissue>
    </source>
</reference>
<proteinExistence type="predicted"/>
<organism evidence="1">
    <name type="scientific">Rhizophora mucronata</name>
    <name type="common">Asiatic mangrove</name>
    <dbReference type="NCBI Taxonomy" id="61149"/>
    <lineage>
        <taxon>Eukaryota</taxon>
        <taxon>Viridiplantae</taxon>
        <taxon>Streptophyta</taxon>
        <taxon>Embryophyta</taxon>
        <taxon>Tracheophyta</taxon>
        <taxon>Spermatophyta</taxon>
        <taxon>Magnoliopsida</taxon>
        <taxon>eudicotyledons</taxon>
        <taxon>Gunneridae</taxon>
        <taxon>Pentapetalae</taxon>
        <taxon>rosids</taxon>
        <taxon>fabids</taxon>
        <taxon>Malpighiales</taxon>
        <taxon>Rhizophoraceae</taxon>
        <taxon>Rhizophora</taxon>
    </lineage>
</organism>